<dbReference type="CDD" id="cd00761">
    <property type="entry name" value="Glyco_tranf_GTA_type"/>
    <property type="match status" value="1"/>
</dbReference>
<gene>
    <name evidence="3" type="ORF">J2S39_001569</name>
</gene>
<dbReference type="SUPFAM" id="SSF53448">
    <property type="entry name" value="Nucleotide-diphospho-sugar transferases"/>
    <property type="match status" value="1"/>
</dbReference>
<dbReference type="EMBL" id="JAVDXZ010000001">
    <property type="protein sequence ID" value="MDR7329893.1"/>
    <property type="molecule type" value="Genomic_DNA"/>
</dbReference>
<evidence type="ECO:0000259" key="2">
    <source>
        <dbReference type="Pfam" id="PF13524"/>
    </source>
</evidence>
<dbReference type="Proteomes" id="UP001180840">
    <property type="component" value="Unassembled WGS sequence"/>
</dbReference>
<dbReference type="Gene3D" id="3.90.550.10">
    <property type="entry name" value="Spore Coat Polysaccharide Biosynthesis Protein SpsA, Chain A"/>
    <property type="match status" value="1"/>
</dbReference>
<dbReference type="InterPro" id="IPR001173">
    <property type="entry name" value="Glyco_trans_2-like"/>
</dbReference>
<evidence type="ECO:0000259" key="1">
    <source>
        <dbReference type="Pfam" id="PF00535"/>
    </source>
</evidence>
<evidence type="ECO:0000313" key="4">
    <source>
        <dbReference type="Proteomes" id="UP001180840"/>
    </source>
</evidence>
<evidence type="ECO:0008006" key="5">
    <source>
        <dbReference type="Google" id="ProtNLM"/>
    </source>
</evidence>
<feature type="domain" description="Spore protein YkvP/CgeB glycosyl transferase-like" evidence="2">
    <location>
        <begin position="186"/>
        <end position="298"/>
    </location>
</feature>
<protein>
    <recommendedName>
        <fullName evidence="5">Glycosyltransferase</fullName>
    </recommendedName>
</protein>
<name>A0ABU1ZZS8_9CORY</name>
<dbReference type="SUPFAM" id="SSF53756">
    <property type="entry name" value="UDP-Glycosyltransferase/glycogen phosphorylase"/>
    <property type="match status" value="1"/>
</dbReference>
<feature type="domain" description="Glycosyltransferase 2-like" evidence="1">
    <location>
        <begin position="315"/>
        <end position="423"/>
    </location>
</feature>
<dbReference type="Pfam" id="PF00535">
    <property type="entry name" value="Glycos_transf_2"/>
    <property type="match status" value="1"/>
</dbReference>
<proteinExistence type="predicted"/>
<sequence length="536" mass="60644">MTPDGWKSELASGVDLLFVESAWAGNDGAWQYQLTGTRAPSQPLQDLLQHCRRLQIPTVFWNKEDPPHFDDFLATAKLFDTIFTTDSNKIDAYQREVGHNRIFALPFAAQPRLHNPARNGIQYAKHDVAFAGTYFRHKFRERRDQMDLILGAASDVGDTHGIGFTIFSRHAGKDEKYQFPAPFDRWVVGALPYSQMLAAYRGFKVFLNVNSVVDSPSMCARRIFEISASGTPVLSTPSAAITEFFPEDEVPVVHSREHARRMIRALVLSPELRERIAHRAQRRIWENHTYHHRALTIADKVGFDVEVDEPVEVSIICSTNRDASLGHLLDQVAHQIYPNVELVALGHGIDFDDSLRDRARDLGIRLTLLSAPAEISLGTCLNQLVNASNGQIIAKFDDDDYYRPNYLRDQVSALRWSGADLVGKASIYLHLAGDDLLVRRWHSKEHKWSNFVAGATLVGWKRTFLDTRFQELGVGEDSQFLKDLEDQGKYVYSADRFNYMATRNRAGTHTWNISDAEILSYSTVESIGLNLSHITV</sequence>
<comment type="caution">
    <text evidence="3">The sequence shown here is derived from an EMBL/GenBank/DDBJ whole genome shotgun (WGS) entry which is preliminary data.</text>
</comment>
<evidence type="ECO:0000313" key="3">
    <source>
        <dbReference type="EMBL" id="MDR7329893.1"/>
    </source>
</evidence>
<dbReference type="Pfam" id="PF13524">
    <property type="entry name" value="Glyco_trans_1_2"/>
    <property type="match status" value="1"/>
</dbReference>
<dbReference type="Gene3D" id="3.40.50.2000">
    <property type="entry name" value="Glycogen Phosphorylase B"/>
    <property type="match status" value="1"/>
</dbReference>
<dbReference type="RefSeq" id="WP_290195083.1">
    <property type="nucleotide sequence ID" value="NZ_CP047654.1"/>
</dbReference>
<dbReference type="InterPro" id="IPR055259">
    <property type="entry name" value="YkvP/CgeB_Glyco_trans-like"/>
</dbReference>
<dbReference type="InterPro" id="IPR029044">
    <property type="entry name" value="Nucleotide-diphossugar_trans"/>
</dbReference>
<reference evidence="3" key="1">
    <citation type="submission" date="2023-07" db="EMBL/GenBank/DDBJ databases">
        <title>Sequencing the genomes of 1000 actinobacteria strains.</title>
        <authorList>
            <person name="Klenk H.-P."/>
        </authorList>
    </citation>
    <scope>NUCLEOTIDE SEQUENCE</scope>
    <source>
        <strain evidence="3">DSM 107476</strain>
    </source>
</reference>
<accession>A0ABU1ZZS8</accession>
<organism evidence="3 4">
    <name type="scientific">Corynebacterium guangdongense</name>
    <dbReference type="NCBI Taxonomy" id="1783348"/>
    <lineage>
        <taxon>Bacteria</taxon>
        <taxon>Bacillati</taxon>
        <taxon>Actinomycetota</taxon>
        <taxon>Actinomycetes</taxon>
        <taxon>Mycobacteriales</taxon>
        <taxon>Corynebacteriaceae</taxon>
        <taxon>Corynebacterium</taxon>
    </lineage>
</organism>
<keyword evidence="4" id="KW-1185">Reference proteome</keyword>